<organism evidence="3 5">
    <name type="scientific">Pedobacter alluvionis</name>
    <dbReference type="NCBI Taxonomy" id="475253"/>
    <lineage>
        <taxon>Bacteria</taxon>
        <taxon>Pseudomonadati</taxon>
        <taxon>Bacteroidota</taxon>
        <taxon>Sphingobacteriia</taxon>
        <taxon>Sphingobacteriales</taxon>
        <taxon>Sphingobacteriaceae</taxon>
        <taxon>Pedobacter</taxon>
    </lineage>
</organism>
<name>A0A497XV78_9SPHI</name>
<dbReference type="Gene3D" id="3.40.50.10140">
    <property type="entry name" value="Toll/interleukin-1 receptor homology (TIR) domain"/>
    <property type="match status" value="1"/>
</dbReference>
<proteinExistence type="predicted"/>
<dbReference type="EMBL" id="SOPX01000001">
    <property type="protein sequence ID" value="TFB32731.1"/>
    <property type="molecule type" value="Genomic_DNA"/>
</dbReference>
<evidence type="ECO:0000313" key="3">
    <source>
        <dbReference type="EMBL" id="RLJ73643.1"/>
    </source>
</evidence>
<evidence type="ECO:0000259" key="2">
    <source>
        <dbReference type="PROSITE" id="PS51534"/>
    </source>
</evidence>
<reference evidence="3 5" key="1">
    <citation type="submission" date="2018-10" db="EMBL/GenBank/DDBJ databases">
        <title>Genomic Encyclopedia of Archaeal and Bacterial Type Strains, Phase II (KMG-II): from individual species to whole genera.</title>
        <authorList>
            <person name="Goeker M."/>
        </authorList>
    </citation>
    <scope>NUCLEOTIDE SEQUENCE [LARGE SCALE GENOMIC DNA]</scope>
    <source>
        <strain evidence="3 5">DSM 19624</strain>
    </source>
</reference>
<evidence type="ECO:0000313" key="5">
    <source>
        <dbReference type="Proteomes" id="UP000273898"/>
    </source>
</evidence>
<dbReference type="Pfam" id="PF08357">
    <property type="entry name" value="SEFIR"/>
    <property type="match status" value="1"/>
</dbReference>
<dbReference type="RefSeq" id="WP_121285518.1">
    <property type="nucleotide sequence ID" value="NZ_RCCK01000013.1"/>
</dbReference>
<evidence type="ECO:0000313" key="6">
    <source>
        <dbReference type="Proteomes" id="UP000297429"/>
    </source>
</evidence>
<dbReference type="InterPro" id="IPR013568">
    <property type="entry name" value="SEFIR_dom"/>
</dbReference>
<feature type="domain" description="SEFIR" evidence="2">
    <location>
        <begin position="274"/>
        <end position="406"/>
    </location>
</feature>
<dbReference type="InterPro" id="IPR035897">
    <property type="entry name" value="Toll_tir_struct_dom_sf"/>
</dbReference>
<dbReference type="Proteomes" id="UP000297429">
    <property type="component" value="Unassembled WGS sequence"/>
</dbReference>
<gene>
    <name evidence="3" type="ORF">BCL90_3805</name>
    <name evidence="4" type="ORF">E3V97_01445</name>
</gene>
<dbReference type="PROSITE" id="PS51534">
    <property type="entry name" value="SEFIR"/>
    <property type="match status" value="1"/>
</dbReference>
<reference evidence="4 6" key="2">
    <citation type="submission" date="2019-03" db="EMBL/GenBank/DDBJ databases">
        <authorList>
            <person name="He R.-H."/>
        </authorList>
    </citation>
    <scope>NUCLEOTIDE SEQUENCE [LARGE SCALE GENOMIC DNA]</scope>
    <source>
        <strain evidence="4 6">DSM 19624</strain>
    </source>
</reference>
<dbReference type="AlphaFoldDB" id="A0A497XV78"/>
<feature type="coiled-coil region" evidence="1">
    <location>
        <begin position="180"/>
        <end position="207"/>
    </location>
</feature>
<dbReference type="Proteomes" id="UP000273898">
    <property type="component" value="Unassembled WGS sequence"/>
</dbReference>
<evidence type="ECO:0000256" key="1">
    <source>
        <dbReference type="SAM" id="Coils"/>
    </source>
</evidence>
<sequence>MNSGKIFSASQQKAVAEKILNTKQFDHQIAIYAEHYSLIGTNLKLYPGGDDKTLGPAFFCRCQNCNKLTGFEPKYKLFQSMLTAQILEFKTKLDDADTYLDKLYVWNSKLDGDYIHVFYLTTGELSLSLQPQGREETQVHNHYYYSHFKERILLSNNKEKRIKVLGSDFLSLKHDFLERFTNALRKKNMLKQEITNVEAEMNQSRNYRAIEIFNDLINGKKINFDERPFAFEDFYGIIPANETFLYLEFLENTRTNKLKKNPMAEPIKEEKQKKDQVFVTYAWADEADNDKVHSFTNFLRTKGFHAFNDKMKLQEQTALDFSKMMYQEFFDSPKVIVVLSKEYKKKADAFEGGVGVEYNLILKELEKFPTKYIFVCFDKFNENILPAGFAGRFVLSLTDEGKMNDLFAKLQDVKTLEFSPVASSKPEIVSKRVLAFQFEAVDVTNYEGEKDFDAPVWDVNGVETDLKEILSKGSLPELKGLIQSNSFLFYDTYERKATAMPIFHDLGLNGHTCDFVWLNDSSSGPEWVLLKLLSPSTKVLNEDARINFEITLAVEEIKSWEEYFTDNPNEVKKIFGAATKFKFILVVGSAQDWKEGEASRWRIKNEQESGVLIRSINSFEKSVDALKSHPDALYRFNNYPTTSNSDQIEKFWKNYPYMDKWRML</sequence>
<keyword evidence="1" id="KW-0175">Coiled coil</keyword>
<keyword evidence="6" id="KW-1185">Reference proteome</keyword>
<dbReference type="EMBL" id="RCCK01000013">
    <property type="protein sequence ID" value="RLJ73643.1"/>
    <property type="molecule type" value="Genomic_DNA"/>
</dbReference>
<comment type="caution">
    <text evidence="3">The sequence shown here is derived from an EMBL/GenBank/DDBJ whole genome shotgun (WGS) entry which is preliminary data.</text>
</comment>
<protein>
    <submittedName>
        <fullName evidence="3">SEFIR domain-containing protein</fullName>
    </submittedName>
</protein>
<dbReference type="OrthoDB" id="5149141at2"/>
<accession>A0A497XV78</accession>
<evidence type="ECO:0000313" key="4">
    <source>
        <dbReference type="EMBL" id="TFB32731.1"/>
    </source>
</evidence>